<accession>A0A8J6YTK5</accession>
<name>A0A8J6YTK5_9RHOB</name>
<feature type="transmembrane region" description="Helical" evidence="7">
    <location>
        <begin position="44"/>
        <end position="64"/>
    </location>
</feature>
<dbReference type="InterPro" id="IPR010656">
    <property type="entry name" value="DctM"/>
</dbReference>
<evidence type="ECO:0000313" key="10">
    <source>
        <dbReference type="Proteomes" id="UP000609121"/>
    </source>
</evidence>
<comment type="similarity">
    <text evidence="7">Belongs to the TRAP transporter large permease family.</text>
</comment>
<evidence type="ECO:0000256" key="6">
    <source>
        <dbReference type="ARBA" id="ARBA00023136"/>
    </source>
</evidence>
<comment type="caution">
    <text evidence="9">The sequence shown here is derived from an EMBL/GenBank/DDBJ whole genome shotgun (WGS) entry which is preliminary data.</text>
</comment>
<protein>
    <recommendedName>
        <fullName evidence="7">TRAP transporter large permease protein</fullName>
    </recommendedName>
</protein>
<evidence type="ECO:0000256" key="7">
    <source>
        <dbReference type="RuleBase" id="RU369079"/>
    </source>
</evidence>
<evidence type="ECO:0000256" key="5">
    <source>
        <dbReference type="ARBA" id="ARBA00022989"/>
    </source>
</evidence>
<dbReference type="RefSeq" id="WP_193179668.1">
    <property type="nucleotide sequence ID" value="NZ_JACVXA010000007.1"/>
</dbReference>
<reference evidence="9" key="1">
    <citation type="submission" date="2020-09" db="EMBL/GenBank/DDBJ databases">
        <title>A novel bacterium of genus Mangrovicoccus, isolated from South China Sea.</title>
        <authorList>
            <person name="Huang H."/>
            <person name="Mo K."/>
            <person name="Hu Y."/>
        </authorList>
    </citation>
    <scope>NUCLEOTIDE SEQUENCE</scope>
    <source>
        <strain evidence="9">HB182678</strain>
    </source>
</reference>
<dbReference type="GO" id="GO:0022857">
    <property type="term" value="F:transmembrane transporter activity"/>
    <property type="evidence" value="ECO:0007669"/>
    <property type="project" value="UniProtKB-UniRule"/>
</dbReference>
<evidence type="ECO:0000313" key="9">
    <source>
        <dbReference type="EMBL" id="MBE3637267.1"/>
    </source>
</evidence>
<sequence length="423" mass="43148">MTVLALFSGLLVLGLPVAFAILAAALWQIAATGNPALFLSVPQQLFAGIESYGLLALPVFILLGELMNAAGAGRRLLALAALAVGPVRGGLAQVTLVANAMMAAILGSSVAQITLMSKLAVPEMERAGYPRDLAAAVTAAGGLLAPVLPPSMLLILFGVTAQIPVGELFVAGVVPGLLLFAALAAVTAAGARRRNLPVARRPATGRGRIVLAALPSALVPLAMIASILGGIATAVEAGTFGILATLVVGFAIHRELRVADLWPALKSTALTSAVILMLVAAAGLWSWIAAWQNLPAQAGALISGLTSDPLVFMLLYNLMLILIGMVIDPIPALILVVPVFLPIATGSYGFDPLQMGVVTCLNLTLGLLTPPVGSGLFTAARLNGVRPERLARLTLPYLAAGGAVILLTALWPAVSGGLGRLLN</sequence>
<evidence type="ECO:0000256" key="2">
    <source>
        <dbReference type="ARBA" id="ARBA00022475"/>
    </source>
</evidence>
<keyword evidence="3 7" id="KW-0997">Cell inner membrane</keyword>
<feature type="transmembrane region" description="Helical" evidence="7">
    <location>
        <begin position="133"/>
        <end position="157"/>
    </location>
</feature>
<evidence type="ECO:0000256" key="3">
    <source>
        <dbReference type="ARBA" id="ARBA00022519"/>
    </source>
</evidence>
<comment type="subunit">
    <text evidence="7">The complex comprises the extracytoplasmic solute receptor protein and the two transmembrane proteins.</text>
</comment>
<feature type="domain" description="TRAP C4-dicarboxylate transport system permease DctM subunit" evidence="8">
    <location>
        <begin position="5"/>
        <end position="413"/>
    </location>
</feature>
<comment type="caution">
    <text evidence="7">Lacks conserved residue(s) required for the propagation of feature annotation.</text>
</comment>
<dbReference type="Proteomes" id="UP000609121">
    <property type="component" value="Unassembled WGS sequence"/>
</dbReference>
<keyword evidence="4 7" id="KW-0812">Transmembrane</keyword>
<evidence type="ECO:0000256" key="1">
    <source>
        <dbReference type="ARBA" id="ARBA00004429"/>
    </source>
</evidence>
<feature type="transmembrane region" description="Helical" evidence="7">
    <location>
        <begin position="237"/>
        <end position="256"/>
    </location>
</feature>
<dbReference type="PANTHER" id="PTHR33362">
    <property type="entry name" value="SIALIC ACID TRAP TRANSPORTER PERMEASE PROTEIN SIAT-RELATED"/>
    <property type="match status" value="1"/>
</dbReference>
<feature type="transmembrane region" description="Helical" evidence="7">
    <location>
        <begin position="169"/>
        <end position="189"/>
    </location>
</feature>
<evidence type="ECO:0000259" key="8">
    <source>
        <dbReference type="Pfam" id="PF06808"/>
    </source>
</evidence>
<dbReference type="AlphaFoldDB" id="A0A8J6YTK5"/>
<comment type="subcellular location">
    <subcellularLocation>
        <location evidence="1 7">Cell inner membrane</location>
        <topology evidence="1 7">Multi-pass membrane protein</topology>
    </subcellularLocation>
</comment>
<keyword evidence="2" id="KW-1003">Cell membrane</keyword>
<dbReference type="PANTHER" id="PTHR33362:SF2">
    <property type="entry name" value="TRAP TRANSPORTER LARGE PERMEASE PROTEIN"/>
    <property type="match status" value="1"/>
</dbReference>
<feature type="transmembrane region" description="Helical" evidence="7">
    <location>
        <begin position="209"/>
        <end position="231"/>
    </location>
</feature>
<dbReference type="Pfam" id="PF06808">
    <property type="entry name" value="DctM"/>
    <property type="match status" value="1"/>
</dbReference>
<dbReference type="PIRSF" id="PIRSF006066">
    <property type="entry name" value="HI0050"/>
    <property type="match status" value="1"/>
</dbReference>
<keyword evidence="10" id="KW-1185">Reference proteome</keyword>
<proteinExistence type="inferred from homology"/>
<evidence type="ECO:0000256" key="4">
    <source>
        <dbReference type="ARBA" id="ARBA00022692"/>
    </source>
</evidence>
<dbReference type="GO" id="GO:0005886">
    <property type="term" value="C:plasma membrane"/>
    <property type="evidence" value="ECO:0007669"/>
    <property type="project" value="UniProtKB-SubCell"/>
</dbReference>
<feature type="transmembrane region" description="Helical" evidence="7">
    <location>
        <begin position="356"/>
        <end position="382"/>
    </location>
</feature>
<feature type="transmembrane region" description="Helical" evidence="7">
    <location>
        <begin position="268"/>
        <end position="290"/>
    </location>
</feature>
<feature type="transmembrane region" description="Helical" evidence="7">
    <location>
        <begin position="332"/>
        <end position="350"/>
    </location>
</feature>
<keyword evidence="5 7" id="KW-1133">Transmembrane helix</keyword>
<feature type="transmembrane region" description="Helical" evidence="7">
    <location>
        <begin position="394"/>
        <end position="414"/>
    </location>
</feature>
<keyword evidence="7" id="KW-0813">Transport</keyword>
<organism evidence="9 10">
    <name type="scientific">Mangrovicoccus algicola</name>
    <dbReference type="NCBI Taxonomy" id="2771008"/>
    <lineage>
        <taxon>Bacteria</taxon>
        <taxon>Pseudomonadati</taxon>
        <taxon>Pseudomonadota</taxon>
        <taxon>Alphaproteobacteria</taxon>
        <taxon>Rhodobacterales</taxon>
        <taxon>Paracoccaceae</taxon>
        <taxon>Mangrovicoccus</taxon>
    </lineage>
</organism>
<dbReference type="InterPro" id="IPR004681">
    <property type="entry name" value="TRAP_DctM"/>
</dbReference>
<dbReference type="EMBL" id="JACVXA010000007">
    <property type="protein sequence ID" value="MBE3637267.1"/>
    <property type="molecule type" value="Genomic_DNA"/>
</dbReference>
<comment type="function">
    <text evidence="7">Part of the tripartite ATP-independent periplasmic (TRAP) transport system.</text>
</comment>
<gene>
    <name evidence="9" type="ORF">ICN82_03510</name>
</gene>
<keyword evidence="6 7" id="KW-0472">Membrane</keyword>
<dbReference type="NCBIfam" id="TIGR00786">
    <property type="entry name" value="dctM"/>
    <property type="match status" value="1"/>
</dbReference>